<dbReference type="EMBL" id="CP017305">
    <property type="protein sequence ID" value="AOS84428.1"/>
    <property type="molecule type" value="Genomic_DNA"/>
</dbReference>
<dbReference type="REBASE" id="162001">
    <property type="entry name" value="M.Cli1677ORF9975P"/>
</dbReference>
<dbReference type="KEGG" id="clz:BIU88_09975"/>
<evidence type="ECO:0000256" key="6">
    <source>
        <dbReference type="ARBA" id="ARBA00047942"/>
    </source>
</evidence>
<dbReference type="InterPro" id="IPR002941">
    <property type="entry name" value="DNA_methylase_N4/N6"/>
</dbReference>
<evidence type="ECO:0000256" key="1">
    <source>
        <dbReference type="ARBA" id="ARBA00006594"/>
    </source>
</evidence>
<dbReference type="Proteomes" id="UP000095185">
    <property type="component" value="Chromosome"/>
</dbReference>
<protein>
    <recommendedName>
        <fullName evidence="2">site-specific DNA-methyltransferase (adenine-specific)</fullName>
        <ecNumber evidence="2">2.1.1.72</ecNumber>
    </recommendedName>
</protein>
<dbReference type="GO" id="GO:0032259">
    <property type="term" value="P:methylation"/>
    <property type="evidence" value="ECO:0007669"/>
    <property type="project" value="UniProtKB-KW"/>
</dbReference>
<dbReference type="AlphaFoldDB" id="A0A1D8D887"/>
<evidence type="ECO:0000256" key="5">
    <source>
        <dbReference type="ARBA" id="ARBA00022691"/>
    </source>
</evidence>
<dbReference type="GO" id="GO:0008170">
    <property type="term" value="F:N-methyltransferase activity"/>
    <property type="evidence" value="ECO:0007669"/>
    <property type="project" value="InterPro"/>
</dbReference>
<feature type="compositionally biased region" description="Acidic residues" evidence="7">
    <location>
        <begin position="520"/>
        <end position="534"/>
    </location>
</feature>
<keyword evidence="3 9" id="KW-0489">Methyltransferase</keyword>
<evidence type="ECO:0000256" key="2">
    <source>
        <dbReference type="ARBA" id="ARBA00011900"/>
    </source>
</evidence>
<dbReference type="GO" id="GO:0009007">
    <property type="term" value="F:site-specific DNA-methyltransferase (adenine-specific) activity"/>
    <property type="evidence" value="ECO:0007669"/>
    <property type="project" value="UniProtKB-EC"/>
</dbReference>
<dbReference type="InterPro" id="IPR002052">
    <property type="entry name" value="DNA_methylase_N6_adenine_CS"/>
</dbReference>
<dbReference type="GO" id="GO:0003677">
    <property type="term" value="F:DNA binding"/>
    <property type="evidence" value="ECO:0007669"/>
    <property type="project" value="InterPro"/>
</dbReference>
<dbReference type="RefSeq" id="WP_069810620.1">
    <property type="nucleotide sequence ID" value="NZ_CP017305.1"/>
</dbReference>
<keyword evidence="5" id="KW-0949">S-adenosyl-L-methionine</keyword>
<evidence type="ECO:0000313" key="9">
    <source>
        <dbReference type="EMBL" id="AOS84428.1"/>
    </source>
</evidence>
<evidence type="ECO:0000256" key="4">
    <source>
        <dbReference type="ARBA" id="ARBA00022679"/>
    </source>
</evidence>
<feature type="region of interest" description="Disordered" evidence="7">
    <location>
        <begin position="520"/>
        <end position="548"/>
    </location>
</feature>
<evidence type="ECO:0000256" key="3">
    <source>
        <dbReference type="ARBA" id="ARBA00022603"/>
    </source>
</evidence>
<name>A0A1D8D887_CHLLM</name>
<proteinExistence type="inferred from homology"/>
<sequence length="548" mass="62246">MKPQQKQKLELTWIGKGEEPKLEPRILIEQPELSYGDPTTGNMLIQGDNLLALKALEQDFAGKVKCIFIDPPYNTGSAFEHYDDGLEHSQWLNLMVPRLRILRELLSEDGSIWVTIDDNEAHYLKVVMDEIFGRRNFVANVIWQKRTSPDARLYIGDAHDHVLLYSKSSPKFALNRVPLNASQSAQFKNPDNDPRGPWTSTDFTAQGWRPNQMYKLTTSAGVEYEPPPGRCWANIESEFLRLVGDNRVWFGKDGKSRPRTKNFLSEHEGVRAWSWWSNAEVGHNQEAKKEINDLFGADTAFATPKPERLLHRIITLSTNQNDLVLDSFLGSGTTAAVAQKMGRRYIGIELGDHARTHCQPRLKKVVDGSDQGGISKAVGWQGGGGFRYFTLAPSLLNRDKYGNWIISKEYNPDMLAAAMAKQEGFRYQPDELVYWKQARSSEKDFLFTTTAFLTAEMLDGIHDEMQPEESLLIACKAFQRECRNRHANISIKKIPHMLLGRCEFGREDYSLNIVQVPVEESPDELADEPDELPENDAPARSVQTNLFD</sequence>
<reference evidence="9" key="1">
    <citation type="submission" date="2016-09" db="EMBL/GenBank/DDBJ databases">
        <title>Genome sequence of Chlorobaculum limnaeum.</title>
        <authorList>
            <person name="Liu Z."/>
            <person name="Tank M."/>
            <person name="Bryant D.A."/>
        </authorList>
    </citation>
    <scope>NUCLEOTIDE SEQUENCE [LARGE SCALE GENOMIC DNA]</scope>
    <source>
        <strain evidence="9">DSM 1677</strain>
    </source>
</reference>
<evidence type="ECO:0000259" key="8">
    <source>
        <dbReference type="Pfam" id="PF01555"/>
    </source>
</evidence>
<dbReference type="SUPFAM" id="SSF53335">
    <property type="entry name" value="S-adenosyl-L-methionine-dependent methyltransferases"/>
    <property type="match status" value="1"/>
</dbReference>
<dbReference type="PRINTS" id="PR00506">
    <property type="entry name" value="D21N6MTFRASE"/>
</dbReference>
<dbReference type="PIRSF" id="PIRSF015855">
    <property type="entry name" value="TypeIII_Mtase_mKpnI"/>
    <property type="match status" value="1"/>
</dbReference>
<comment type="similarity">
    <text evidence="1">Belongs to the N(4)/N(6)-methyltransferase family.</text>
</comment>
<comment type="catalytic activity">
    <reaction evidence="6">
        <text>a 2'-deoxyadenosine in DNA + S-adenosyl-L-methionine = an N(6)-methyl-2'-deoxyadenosine in DNA + S-adenosyl-L-homocysteine + H(+)</text>
        <dbReference type="Rhea" id="RHEA:15197"/>
        <dbReference type="Rhea" id="RHEA-COMP:12418"/>
        <dbReference type="Rhea" id="RHEA-COMP:12419"/>
        <dbReference type="ChEBI" id="CHEBI:15378"/>
        <dbReference type="ChEBI" id="CHEBI:57856"/>
        <dbReference type="ChEBI" id="CHEBI:59789"/>
        <dbReference type="ChEBI" id="CHEBI:90615"/>
        <dbReference type="ChEBI" id="CHEBI:90616"/>
        <dbReference type="EC" id="2.1.1.72"/>
    </reaction>
</comment>
<dbReference type="Gene3D" id="3.40.50.150">
    <property type="entry name" value="Vaccinia Virus protein VP39"/>
    <property type="match status" value="1"/>
</dbReference>
<dbReference type="Pfam" id="PF01555">
    <property type="entry name" value="N6_N4_Mtase"/>
    <property type="match status" value="1"/>
</dbReference>
<dbReference type="InterPro" id="IPR029063">
    <property type="entry name" value="SAM-dependent_MTases_sf"/>
</dbReference>
<dbReference type="OrthoDB" id="9800801at2"/>
<gene>
    <name evidence="9" type="ORF">BIU88_09975</name>
</gene>
<evidence type="ECO:0000313" key="10">
    <source>
        <dbReference type="Proteomes" id="UP000095185"/>
    </source>
</evidence>
<keyword evidence="4" id="KW-0808">Transferase</keyword>
<dbReference type="InterPro" id="IPR002295">
    <property type="entry name" value="N4/N6-MTase_EcoPI_Mod-like"/>
</dbReference>
<dbReference type="PROSITE" id="PS00092">
    <property type="entry name" value="N6_MTASE"/>
    <property type="match status" value="1"/>
</dbReference>
<feature type="domain" description="DNA methylase N-4/N-6" evidence="8">
    <location>
        <begin position="64"/>
        <end position="353"/>
    </location>
</feature>
<accession>A0A1D8D887</accession>
<evidence type="ECO:0000256" key="7">
    <source>
        <dbReference type="SAM" id="MobiDB-lite"/>
    </source>
</evidence>
<organism evidence="9 10">
    <name type="scientific">Chlorobaculum limnaeum</name>
    <dbReference type="NCBI Taxonomy" id="274537"/>
    <lineage>
        <taxon>Bacteria</taxon>
        <taxon>Pseudomonadati</taxon>
        <taxon>Chlorobiota</taxon>
        <taxon>Chlorobiia</taxon>
        <taxon>Chlorobiales</taxon>
        <taxon>Chlorobiaceae</taxon>
        <taxon>Chlorobaculum</taxon>
    </lineage>
</organism>
<keyword evidence="10" id="KW-1185">Reference proteome</keyword>
<dbReference type="STRING" id="274537.BIU88_09975"/>
<dbReference type="EC" id="2.1.1.72" evidence="2"/>